<accession>A0A0A0J178</accession>
<dbReference type="Proteomes" id="UP000030002">
    <property type="component" value="Unassembled WGS sequence"/>
</dbReference>
<dbReference type="Gene3D" id="3.20.20.140">
    <property type="entry name" value="Metal-dependent hydrolases"/>
    <property type="match status" value="1"/>
</dbReference>
<dbReference type="EMBL" id="AVPJ01000015">
    <property type="protein sequence ID" value="KGN30858.1"/>
    <property type="molecule type" value="Genomic_DNA"/>
</dbReference>
<protein>
    <recommendedName>
        <fullName evidence="3">Amidohydrolase-related domain-containing protein</fullName>
    </recommendedName>
</protein>
<sequence length="252" mass="26924">MVERHEPPVRGVSVREDTCVFADVSSPYEASRAARSDLGSGLRDVEVERAWVSPLEALWSGTDLPGANARLRKWGRVPGVSTRPVPIVGLGVPLQDSLGAAWSHDVLVQRVSTVRVVPGPSPDVVDGVLALADECVGHGLGLIVQARVSDPRCMSPDVTPVDLDPGLIVDLAQRVSGSTVFAGLREAESRAVLRLLKPNVYVETSHLDTPDALPRLVAEWGSARILFGTHAPLFPPLVAAWRVRAANARLAL</sequence>
<dbReference type="AlphaFoldDB" id="A0A0A0J178"/>
<organism evidence="1 2">
    <name type="scientific">Knoellia sinensis KCTC 19936</name>
    <dbReference type="NCBI Taxonomy" id="1385520"/>
    <lineage>
        <taxon>Bacteria</taxon>
        <taxon>Bacillati</taxon>
        <taxon>Actinomycetota</taxon>
        <taxon>Actinomycetes</taxon>
        <taxon>Micrococcales</taxon>
        <taxon>Intrasporangiaceae</taxon>
        <taxon>Knoellia</taxon>
    </lineage>
</organism>
<comment type="caution">
    <text evidence="1">The sequence shown here is derived from an EMBL/GenBank/DDBJ whole genome shotgun (WGS) entry which is preliminary data.</text>
</comment>
<evidence type="ECO:0000313" key="2">
    <source>
        <dbReference type="Proteomes" id="UP000030002"/>
    </source>
</evidence>
<evidence type="ECO:0008006" key="3">
    <source>
        <dbReference type="Google" id="ProtNLM"/>
    </source>
</evidence>
<proteinExistence type="predicted"/>
<evidence type="ECO:0000313" key="1">
    <source>
        <dbReference type="EMBL" id="KGN30858.1"/>
    </source>
</evidence>
<gene>
    <name evidence="1" type="ORF">N802_05540</name>
</gene>
<name>A0A0A0J178_9MICO</name>
<dbReference type="SUPFAM" id="SSF51556">
    <property type="entry name" value="Metallo-dependent hydrolases"/>
    <property type="match status" value="1"/>
</dbReference>
<dbReference type="InterPro" id="IPR032466">
    <property type="entry name" value="Metal_Hydrolase"/>
</dbReference>
<dbReference type="STRING" id="1385520.N802_05540"/>
<keyword evidence="2" id="KW-1185">Reference proteome</keyword>
<reference evidence="1 2" key="1">
    <citation type="submission" date="2013-08" db="EMBL/GenBank/DDBJ databases">
        <title>The genome sequence of Knoellia sinensis.</title>
        <authorList>
            <person name="Zhu W."/>
            <person name="Wang G."/>
        </authorList>
    </citation>
    <scope>NUCLEOTIDE SEQUENCE [LARGE SCALE GENOMIC DNA]</scope>
    <source>
        <strain evidence="1 2">KCTC 19936</strain>
    </source>
</reference>